<proteinExistence type="predicted"/>
<evidence type="ECO:0000313" key="3">
    <source>
        <dbReference type="Proteomes" id="UP000789901"/>
    </source>
</evidence>
<feature type="compositionally biased region" description="Polar residues" evidence="1">
    <location>
        <begin position="104"/>
        <end position="129"/>
    </location>
</feature>
<dbReference type="EMBL" id="CAJVQB010017359">
    <property type="protein sequence ID" value="CAG8783890.1"/>
    <property type="molecule type" value="Genomic_DNA"/>
</dbReference>
<evidence type="ECO:0000313" key="2">
    <source>
        <dbReference type="EMBL" id="CAG8783890.1"/>
    </source>
</evidence>
<evidence type="ECO:0000256" key="1">
    <source>
        <dbReference type="SAM" id="MobiDB-lite"/>
    </source>
</evidence>
<accession>A0ABN7VLA8</accession>
<keyword evidence="3" id="KW-1185">Reference proteome</keyword>
<sequence>MEFENVSIMCKSSLELCRQDRIIAQDLTYFIDQIVQLERNKRITRRETGLVDTVAFDNHLHFMILKRLAQKIISGQQLYLILMTTIRHQQIRCPQSPPSHYLETDTSNQNSANSKADYQNPLQLSTNRE</sequence>
<comment type="caution">
    <text evidence="2">The sequence shown here is derived from an EMBL/GenBank/DDBJ whole genome shotgun (WGS) entry which is preliminary data.</text>
</comment>
<feature type="region of interest" description="Disordered" evidence="1">
    <location>
        <begin position="93"/>
        <end position="129"/>
    </location>
</feature>
<protein>
    <submittedName>
        <fullName evidence="2">25747_t:CDS:1</fullName>
    </submittedName>
</protein>
<name>A0ABN7VLA8_GIGMA</name>
<gene>
    <name evidence="2" type="ORF">GMARGA_LOCUS20124</name>
</gene>
<organism evidence="2 3">
    <name type="scientific">Gigaspora margarita</name>
    <dbReference type="NCBI Taxonomy" id="4874"/>
    <lineage>
        <taxon>Eukaryota</taxon>
        <taxon>Fungi</taxon>
        <taxon>Fungi incertae sedis</taxon>
        <taxon>Mucoromycota</taxon>
        <taxon>Glomeromycotina</taxon>
        <taxon>Glomeromycetes</taxon>
        <taxon>Diversisporales</taxon>
        <taxon>Gigasporaceae</taxon>
        <taxon>Gigaspora</taxon>
    </lineage>
</organism>
<reference evidence="2 3" key="1">
    <citation type="submission" date="2021-06" db="EMBL/GenBank/DDBJ databases">
        <authorList>
            <person name="Kallberg Y."/>
            <person name="Tangrot J."/>
            <person name="Rosling A."/>
        </authorList>
    </citation>
    <scope>NUCLEOTIDE SEQUENCE [LARGE SCALE GENOMIC DNA]</scope>
    <source>
        <strain evidence="2 3">120-4 pot B 10/14</strain>
    </source>
</reference>
<dbReference type="Proteomes" id="UP000789901">
    <property type="component" value="Unassembled WGS sequence"/>
</dbReference>